<name>A0AA35XZV5_LACSI</name>
<accession>A0AA35XZV5</accession>
<protein>
    <submittedName>
        <fullName evidence="1">Uncharacterized protein</fullName>
    </submittedName>
</protein>
<evidence type="ECO:0000313" key="1">
    <source>
        <dbReference type="EMBL" id="CAI9261449.1"/>
    </source>
</evidence>
<dbReference type="EMBL" id="OX465086">
    <property type="protein sequence ID" value="CAI9261449.1"/>
    <property type="molecule type" value="Genomic_DNA"/>
</dbReference>
<dbReference type="Proteomes" id="UP001177003">
    <property type="component" value="Chromosome 0"/>
</dbReference>
<sequence length="194" mass="22052">MFRFFSHRPHHIIVCFATIPSADNRRSFLQDRNSLPPRILLMASLFLRLSPRRLIFHMGVRPPPSFTFDLHPSRNLGKLTLLLLPFFLTSNVDVPSLLPSFMAFTSIPAPSKFWLAETLTGLRRRRCHPLTKTSTYVLEMTDFLCVGNVIKAFPISPSLMPYLGASELTLFSKFILIVTFRSTASTLIHGFAID</sequence>
<keyword evidence="2" id="KW-1185">Reference proteome</keyword>
<reference evidence="1" key="1">
    <citation type="submission" date="2023-04" db="EMBL/GenBank/DDBJ databases">
        <authorList>
            <person name="Vijverberg K."/>
            <person name="Xiong W."/>
            <person name="Schranz E."/>
        </authorList>
    </citation>
    <scope>NUCLEOTIDE SEQUENCE</scope>
</reference>
<organism evidence="1 2">
    <name type="scientific">Lactuca saligna</name>
    <name type="common">Willowleaf lettuce</name>
    <dbReference type="NCBI Taxonomy" id="75948"/>
    <lineage>
        <taxon>Eukaryota</taxon>
        <taxon>Viridiplantae</taxon>
        <taxon>Streptophyta</taxon>
        <taxon>Embryophyta</taxon>
        <taxon>Tracheophyta</taxon>
        <taxon>Spermatophyta</taxon>
        <taxon>Magnoliopsida</taxon>
        <taxon>eudicotyledons</taxon>
        <taxon>Gunneridae</taxon>
        <taxon>Pentapetalae</taxon>
        <taxon>asterids</taxon>
        <taxon>campanulids</taxon>
        <taxon>Asterales</taxon>
        <taxon>Asteraceae</taxon>
        <taxon>Cichorioideae</taxon>
        <taxon>Cichorieae</taxon>
        <taxon>Lactucinae</taxon>
        <taxon>Lactuca</taxon>
    </lineage>
</organism>
<gene>
    <name evidence="1" type="ORF">LSALG_LOCUS2236</name>
</gene>
<proteinExistence type="predicted"/>
<dbReference type="AlphaFoldDB" id="A0AA35XZV5"/>
<evidence type="ECO:0000313" key="2">
    <source>
        <dbReference type="Proteomes" id="UP001177003"/>
    </source>
</evidence>